<reference evidence="12" key="1">
    <citation type="submission" date="2007-10" db="EMBL/GenBank/DDBJ databases">
        <title>Complete sequence of Salinispora arenicola CNS-205.</title>
        <authorList>
            <consortium name="US DOE Joint Genome Institute"/>
            <person name="Copeland A."/>
            <person name="Lucas S."/>
            <person name="Lapidus A."/>
            <person name="Barry K."/>
            <person name="Glavina del Rio T."/>
            <person name="Dalin E."/>
            <person name="Tice H."/>
            <person name="Pitluck S."/>
            <person name="Foster B."/>
            <person name="Schmutz J."/>
            <person name="Larimer F."/>
            <person name="Land M."/>
            <person name="Hauser L."/>
            <person name="Kyrpides N."/>
            <person name="Ivanova N."/>
            <person name="Jensen P.R."/>
            <person name="Moore B.S."/>
            <person name="Penn K."/>
            <person name="Jenkins C."/>
            <person name="Udwary D."/>
            <person name="Xiang L."/>
            <person name="Gontang E."/>
            <person name="Richardson P."/>
        </authorList>
    </citation>
    <scope>NUCLEOTIDE SEQUENCE [LARGE SCALE GENOMIC DNA]</scope>
    <source>
        <strain evidence="12">CNS-205</strain>
    </source>
</reference>
<keyword evidence="5" id="KW-0963">Cytoplasm</keyword>
<dbReference type="Gene3D" id="3.40.50.150">
    <property type="entry name" value="Vaccinia Virus protein VP39"/>
    <property type="match status" value="1"/>
</dbReference>
<dbReference type="STRING" id="391037.Sare_4394"/>
<organism evidence="12">
    <name type="scientific">Salinispora arenicola (strain CNS-205)</name>
    <dbReference type="NCBI Taxonomy" id="391037"/>
    <lineage>
        <taxon>Bacteria</taxon>
        <taxon>Bacillati</taxon>
        <taxon>Actinomycetota</taxon>
        <taxon>Actinomycetes</taxon>
        <taxon>Micromonosporales</taxon>
        <taxon>Micromonosporaceae</taxon>
        <taxon>Salinispora</taxon>
    </lineage>
</organism>
<dbReference type="HOGENOM" id="CLU_037629_0_1_11"/>
<accession>A8M5V6</accession>
<name>A8M5V6_SALAI</name>
<dbReference type="OrthoDB" id="5143400at2"/>
<dbReference type="Pfam" id="PF01135">
    <property type="entry name" value="PCMT"/>
    <property type="match status" value="1"/>
</dbReference>
<evidence type="ECO:0000256" key="7">
    <source>
        <dbReference type="ARBA" id="ARBA00022679"/>
    </source>
</evidence>
<dbReference type="KEGG" id="saq:Sare_4394"/>
<dbReference type="eggNOG" id="COG2518">
    <property type="taxonomic scope" value="Bacteria"/>
</dbReference>
<evidence type="ECO:0000256" key="6">
    <source>
        <dbReference type="ARBA" id="ARBA00022603"/>
    </source>
</evidence>
<dbReference type="GO" id="GO:0032259">
    <property type="term" value="P:methylation"/>
    <property type="evidence" value="ECO:0007669"/>
    <property type="project" value="UniProtKB-KW"/>
</dbReference>
<dbReference type="GO" id="GO:0005737">
    <property type="term" value="C:cytoplasm"/>
    <property type="evidence" value="ECO:0007669"/>
    <property type="project" value="UniProtKB-SubCell"/>
</dbReference>
<comment type="similarity">
    <text evidence="2">Belongs to the methyltransferase superfamily. L-isoaspartyl/D-aspartyl protein methyltransferase family.</text>
</comment>
<dbReference type="AlphaFoldDB" id="A8M5V6"/>
<gene>
    <name evidence="12" type="ordered locus">Sare_4394</name>
</gene>
<dbReference type="PANTHER" id="PTHR11579">
    <property type="entry name" value="PROTEIN-L-ISOASPARTATE O-METHYLTRANSFERASE"/>
    <property type="match status" value="1"/>
</dbReference>
<dbReference type="EMBL" id="CP000850">
    <property type="protein sequence ID" value="ABW00172.1"/>
    <property type="molecule type" value="Genomic_DNA"/>
</dbReference>
<dbReference type="InterPro" id="IPR000682">
    <property type="entry name" value="PCMT"/>
</dbReference>
<evidence type="ECO:0000256" key="1">
    <source>
        <dbReference type="ARBA" id="ARBA00004496"/>
    </source>
</evidence>
<protein>
    <recommendedName>
        <fullName evidence="4">Protein-L-isoaspartate O-methyltransferase</fullName>
        <ecNumber evidence="3">2.1.1.77</ecNumber>
    </recommendedName>
    <alternativeName>
        <fullName evidence="11">L-isoaspartyl protein carboxyl methyltransferase</fullName>
    </alternativeName>
    <alternativeName>
        <fullName evidence="9">Protein L-isoaspartyl methyltransferase</fullName>
    </alternativeName>
    <alternativeName>
        <fullName evidence="10">Protein-beta-aspartate methyltransferase</fullName>
    </alternativeName>
</protein>
<dbReference type="SUPFAM" id="SSF53335">
    <property type="entry name" value="S-adenosyl-L-methionine-dependent methyltransferases"/>
    <property type="match status" value="1"/>
</dbReference>
<proteinExistence type="inferred from homology"/>
<evidence type="ECO:0000256" key="9">
    <source>
        <dbReference type="ARBA" id="ARBA00030757"/>
    </source>
</evidence>
<comment type="subcellular location">
    <subcellularLocation>
        <location evidence="1">Cytoplasm</location>
    </subcellularLocation>
</comment>
<evidence type="ECO:0000313" key="12">
    <source>
        <dbReference type="EMBL" id="ABW00172.1"/>
    </source>
</evidence>
<dbReference type="InterPro" id="IPR029063">
    <property type="entry name" value="SAM-dependent_MTases_sf"/>
</dbReference>
<evidence type="ECO:0000256" key="5">
    <source>
        <dbReference type="ARBA" id="ARBA00022490"/>
    </source>
</evidence>
<evidence type="ECO:0000256" key="8">
    <source>
        <dbReference type="ARBA" id="ARBA00022691"/>
    </source>
</evidence>
<keyword evidence="6 12" id="KW-0489">Methyltransferase</keyword>
<evidence type="ECO:0000256" key="2">
    <source>
        <dbReference type="ARBA" id="ARBA00005369"/>
    </source>
</evidence>
<evidence type="ECO:0000256" key="11">
    <source>
        <dbReference type="ARBA" id="ARBA00031350"/>
    </source>
</evidence>
<keyword evidence="7 12" id="KW-0808">Transferase</keyword>
<dbReference type="PATRIC" id="fig|391037.6.peg.4437"/>
<dbReference type="PROSITE" id="PS01279">
    <property type="entry name" value="PCMT"/>
    <property type="match status" value="1"/>
</dbReference>
<dbReference type="GO" id="GO:0004719">
    <property type="term" value="F:protein-L-isoaspartate (D-aspartate) O-methyltransferase activity"/>
    <property type="evidence" value="ECO:0007669"/>
    <property type="project" value="UniProtKB-EC"/>
</dbReference>
<evidence type="ECO:0000256" key="3">
    <source>
        <dbReference type="ARBA" id="ARBA00011890"/>
    </source>
</evidence>
<evidence type="ECO:0000256" key="4">
    <source>
        <dbReference type="ARBA" id="ARBA00013346"/>
    </source>
</evidence>
<sequence length="369" mass="39494">MTDPTAGPRHELAAKLTTAGALGSPAWISAFEQVPRHLFVPACWHRIAAGLEYLDSANPEQRDHWLAVCYSDTSLVTQVDSSGTATSASSQPSVMAIMLEALDVAADNTVLEVGTGTGYNAALLCHRLGDDRVHTVEYDQALSTTATAALAQAGYHPAMRVGDGAAGWPEQAPYDRIIATYGTERIPPTWLRQCTPGGVIVANLGLGVIALHVDQHGHTGSGRFLSRAAFMNSRAGGDAATVPQAAFDPAIVGLGHPADTPPDLRDDNFTAWLHLHSPEIVQVTLPGPDDSLSQAEHIFANRAGSWARVGNGRITQVGPIWRDVHDAHTRWAHAGRPEVEQIGLTVRDDGHHTLWVDNPSSTQRWNLTP</sequence>
<keyword evidence="8" id="KW-0949">S-adenosyl-L-methionine</keyword>
<evidence type="ECO:0000256" key="10">
    <source>
        <dbReference type="ARBA" id="ARBA00031323"/>
    </source>
</evidence>
<dbReference type="EC" id="2.1.1.77" evidence="3"/>
<dbReference type="PANTHER" id="PTHR11579:SF0">
    <property type="entry name" value="PROTEIN-L-ISOASPARTATE(D-ASPARTATE) O-METHYLTRANSFERASE"/>
    <property type="match status" value="1"/>
</dbReference>